<keyword evidence="2" id="KW-1185">Reference proteome</keyword>
<dbReference type="STRING" id="225992.B5M06_10630"/>
<evidence type="ECO:0000313" key="1">
    <source>
        <dbReference type="EMBL" id="KUF40993.1"/>
    </source>
</evidence>
<organism evidence="1 2">
    <name type="scientific">Comamonas kerstersii</name>
    <dbReference type="NCBI Taxonomy" id="225992"/>
    <lineage>
        <taxon>Bacteria</taxon>
        <taxon>Pseudomonadati</taxon>
        <taxon>Pseudomonadota</taxon>
        <taxon>Betaproteobacteria</taxon>
        <taxon>Burkholderiales</taxon>
        <taxon>Comamonadaceae</taxon>
        <taxon>Comamonas</taxon>
    </lineage>
</organism>
<protein>
    <submittedName>
        <fullName evidence="1">Uncharacterized protein</fullName>
    </submittedName>
</protein>
<evidence type="ECO:0000313" key="2">
    <source>
        <dbReference type="Proteomes" id="UP000053300"/>
    </source>
</evidence>
<accession>A0A0W7Z0Y0</accession>
<comment type="caution">
    <text evidence="1">The sequence shown here is derived from an EMBL/GenBank/DDBJ whole genome shotgun (WGS) entry which is preliminary data.</text>
</comment>
<name>A0A0W7Z0Y0_9BURK</name>
<gene>
    <name evidence="1" type="ORF">AS359_09210</name>
</gene>
<reference evidence="1 2" key="1">
    <citation type="submission" date="2015-12" db="EMBL/GenBank/DDBJ databases">
        <title>Complete genome sequence of a multi-drug resistant strain Acidovorax sp. 12322-1.</title>
        <authorList>
            <person name="Ming D."/>
            <person name="Wang M."/>
            <person name="Hu S."/>
            <person name="Zhou Y."/>
            <person name="Jiang T."/>
        </authorList>
    </citation>
    <scope>NUCLEOTIDE SEQUENCE [LARGE SCALE GENOMIC DNA]</scope>
    <source>
        <strain evidence="1 2">12322-1</strain>
    </source>
</reference>
<proteinExistence type="predicted"/>
<dbReference type="EMBL" id="LPXH01000025">
    <property type="protein sequence ID" value="KUF40993.1"/>
    <property type="molecule type" value="Genomic_DNA"/>
</dbReference>
<sequence length="66" mass="7375">MLLHIFQGLAKPLRAGNWKLAIMHDFAGNTPSAILVHRDGAQPLFMAHRPDLPENPLSAQIYLETE</sequence>
<dbReference type="AlphaFoldDB" id="A0A0W7Z0Y0"/>
<dbReference type="Proteomes" id="UP000053300">
    <property type="component" value="Unassembled WGS sequence"/>
</dbReference>